<dbReference type="Pfam" id="PF03645">
    <property type="entry name" value="Tctex-1"/>
    <property type="match status" value="1"/>
</dbReference>
<dbReference type="GO" id="GO:0045505">
    <property type="term" value="F:dynein intermediate chain binding"/>
    <property type="evidence" value="ECO:0007669"/>
    <property type="project" value="TreeGrafter"/>
</dbReference>
<dbReference type="Gene3D" id="3.30.1140.40">
    <property type="entry name" value="Tctex-1"/>
    <property type="match status" value="1"/>
</dbReference>
<sequence>MTAIESSNMADAPEGEPTKTKSKRASLGLPSIRSFFVKKPPQAPLNQESGYDGLRLRSGSTIRDEEFSEEAEQKKDGQAETVILENTYRVGPDPLKKFSTAAAKRIAEEVLANRLANVSYDPKFCRDLTLQISEEVKSQVKLLGFDRYKIVCVTHIGSKMGQAIRIGSLCCWDEKADNFVECSFINNSLFAVVLIFGVYQE</sequence>
<accession>A0A2B4RNR6</accession>
<feature type="region of interest" description="Disordered" evidence="2">
    <location>
        <begin position="1"/>
        <end position="26"/>
    </location>
</feature>
<dbReference type="CDD" id="cd21451">
    <property type="entry name" value="DLC-like_TCTEX1D"/>
    <property type="match status" value="1"/>
</dbReference>
<comment type="similarity">
    <text evidence="1">Belongs to the dynein light chain Tctex-type family.</text>
</comment>
<proteinExistence type="inferred from homology"/>
<protein>
    <submittedName>
        <fullName evidence="3">Tctex1 domain-containing protein 1</fullName>
    </submittedName>
</protein>
<evidence type="ECO:0000256" key="2">
    <source>
        <dbReference type="SAM" id="MobiDB-lite"/>
    </source>
</evidence>
<gene>
    <name evidence="3" type="primary">Tctex1d1</name>
    <name evidence="3" type="ORF">AWC38_SpisGene17672</name>
</gene>
<comment type="caution">
    <text evidence="3">The sequence shown here is derived from an EMBL/GenBank/DDBJ whole genome shotgun (WGS) entry which is preliminary data.</text>
</comment>
<dbReference type="STRING" id="50429.A0A2B4RNR6"/>
<evidence type="ECO:0000313" key="4">
    <source>
        <dbReference type="Proteomes" id="UP000225706"/>
    </source>
</evidence>
<dbReference type="PANTHER" id="PTHR21255">
    <property type="entry name" value="T-COMPLEX-ASSOCIATED-TESTIS-EXPRESSED 1/ DYNEIN LIGHT CHAIN"/>
    <property type="match status" value="1"/>
</dbReference>
<dbReference type="OrthoDB" id="10260741at2759"/>
<feature type="region of interest" description="Disordered" evidence="2">
    <location>
        <begin position="38"/>
        <end position="57"/>
    </location>
</feature>
<dbReference type="InterPro" id="IPR038586">
    <property type="entry name" value="Tctex-1-like_sf"/>
</dbReference>
<dbReference type="InterPro" id="IPR005334">
    <property type="entry name" value="Tctex-1-like"/>
</dbReference>
<dbReference type="GO" id="GO:0005737">
    <property type="term" value="C:cytoplasm"/>
    <property type="evidence" value="ECO:0007669"/>
    <property type="project" value="TreeGrafter"/>
</dbReference>
<evidence type="ECO:0000256" key="1">
    <source>
        <dbReference type="ARBA" id="ARBA00005361"/>
    </source>
</evidence>
<dbReference type="Proteomes" id="UP000225706">
    <property type="component" value="Unassembled WGS sequence"/>
</dbReference>
<dbReference type="AlphaFoldDB" id="A0A2B4RNR6"/>
<evidence type="ECO:0000313" key="3">
    <source>
        <dbReference type="EMBL" id="PFX17987.1"/>
    </source>
</evidence>
<dbReference type="GO" id="GO:0007018">
    <property type="term" value="P:microtubule-based movement"/>
    <property type="evidence" value="ECO:0007669"/>
    <property type="project" value="TreeGrafter"/>
</dbReference>
<dbReference type="GO" id="GO:0005868">
    <property type="term" value="C:cytoplasmic dynein complex"/>
    <property type="evidence" value="ECO:0007669"/>
    <property type="project" value="TreeGrafter"/>
</dbReference>
<name>A0A2B4RNR6_STYPI</name>
<organism evidence="3 4">
    <name type="scientific">Stylophora pistillata</name>
    <name type="common">Smooth cauliflower coral</name>
    <dbReference type="NCBI Taxonomy" id="50429"/>
    <lineage>
        <taxon>Eukaryota</taxon>
        <taxon>Metazoa</taxon>
        <taxon>Cnidaria</taxon>
        <taxon>Anthozoa</taxon>
        <taxon>Hexacorallia</taxon>
        <taxon>Scleractinia</taxon>
        <taxon>Astrocoeniina</taxon>
        <taxon>Pocilloporidae</taxon>
        <taxon>Stylophora</taxon>
    </lineage>
</organism>
<dbReference type="EMBL" id="LSMT01000437">
    <property type="protein sequence ID" value="PFX17987.1"/>
    <property type="molecule type" value="Genomic_DNA"/>
</dbReference>
<dbReference type="PANTHER" id="PTHR21255:SF23">
    <property type="entry name" value="DYNEIN LIGHT CHAIN"/>
    <property type="match status" value="1"/>
</dbReference>
<keyword evidence="4" id="KW-1185">Reference proteome</keyword>
<reference evidence="4" key="1">
    <citation type="journal article" date="2017" name="bioRxiv">
        <title>Comparative analysis of the genomes of Stylophora pistillata and Acropora digitifera provides evidence for extensive differences between species of corals.</title>
        <authorList>
            <person name="Voolstra C.R."/>
            <person name="Li Y."/>
            <person name="Liew Y.J."/>
            <person name="Baumgarten S."/>
            <person name="Zoccola D."/>
            <person name="Flot J.-F."/>
            <person name="Tambutte S."/>
            <person name="Allemand D."/>
            <person name="Aranda M."/>
        </authorList>
    </citation>
    <scope>NUCLEOTIDE SEQUENCE [LARGE SCALE GENOMIC DNA]</scope>
</reference>